<dbReference type="EMBL" id="KQ995323">
    <property type="protein sequence ID" value="KZV47053.1"/>
    <property type="molecule type" value="Genomic_DNA"/>
</dbReference>
<evidence type="ECO:0000256" key="1">
    <source>
        <dbReference type="SAM" id="MobiDB-lite"/>
    </source>
</evidence>
<feature type="compositionally biased region" description="Basic and acidic residues" evidence="1">
    <location>
        <begin position="93"/>
        <end position="107"/>
    </location>
</feature>
<accession>A0A2Z7CJY5</accession>
<dbReference type="Proteomes" id="UP000250235">
    <property type="component" value="Unassembled WGS sequence"/>
</dbReference>
<gene>
    <name evidence="2" type="ORF">F511_11959</name>
</gene>
<evidence type="ECO:0000313" key="3">
    <source>
        <dbReference type="Proteomes" id="UP000250235"/>
    </source>
</evidence>
<reference evidence="2 3" key="1">
    <citation type="journal article" date="2015" name="Proc. Natl. Acad. Sci. U.S.A.">
        <title>The resurrection genome of Boea hygrometrica: A blueprint for survival of dehydration.</title>
        <authorList>
            <person name="Xiao L."/>
            <person name="Yang G."/>
            <person name="Zhang L."/>
            <person name="Yang X."/>
            <person name="Zhao S."/>
            <person name="Ji Z."/>
            <person name="Zhou Q."/>
            <person name="Hu M."/>
            <person name="Wang Y."/>
            <person name="Chen M."/>
            <person name="Xu Y."/>
            <person name="Jin H."/>
            <person name="Xiao X."/>
            <person name="Hu G."/>
            <person name="Bao F."/>
            <person name="Hu Y."/>
            <person name="Wan P."/>
            <person name="Li L."/>
            <person name="Deng X."/>
            <person name="Kuang T."/>
            <person name="Xiang C."/>
            <person name="Zhu J.K."/>
            <person name="Oliver M.J."/>
            <person name="He Y."/>
        </authorList>
    </citation>
    <scope>NUCLEOTIDE SEQUENCE [LARGE SCALE GENOMIC DNA]</scope>
    <source>
        <strain evidence="3">cv. XS01</strain>
    </source>
</reference>
<proteinExistence type="predicted"/>
<sequence>MVARLVIETRPLALRTDCTIHQSLAADQAPSLRDMVAERLAVDVQTVARWVADRLLLYAPLSGASCDGDAQHACAVSRASRDGVRPCAARQVGDGRRPENLRRPRDG</sequence>
<dbReference type="AlphaFoldDB" id="A0A2Z7CJY5"/>
<evidence type="ECO:0000313" key="2">
    <source>
        <dbReference type="EMBL" id="KZV47053.1"/>
    </source>
</evidence>
<name>A0A2Z7CJY5_9LAMI</name>
<feature type="region of interest" description="Disordered" evidence="1">
    <location>
        <begin position="78"/>
        <end position="107"/>
    </location>
</feature>
<keyword evidence="3" id="KW-1185">Reference proteome</keyword>
<protein>
    <submittedName>
        <fullName evidence="2">Uncharacterized protein</fullName>
    </submittedName>
</protein>
<organism evidence="2 3">
    <name type="scientific">Dorcoceras hygrometricum</name>
    <dbReference type="NCBI Taxonomy" id="472368"/>
    <lineage>
        <taxon>Eukaryota</taxon>
        <taxon>Viridiplantae</taxon>
        <taxon>Streptophyta</taxon>
        <taxon>Embryophyta</taxon>
        <taxon>Tracheophyta</taxon>
        <taxon>Spermatophyta</taxon>
        <taxon>Magnoliopsida</taxon>
        <taxon>eudicotyledons</taxon>
        <taxon>Gunneridae</taxon>
        <taxon>Pentapetalae</taxon>
        <taxon>asterids</taxon>
        <taxon>lamiids</taxon>
        <taxon>Lamiales</taxon>
        <taxon>Gesneriaceae</taxon>
        <taxon>Didymocarpoideae</taxon>
        <taxon>Trichosporeae</taxon>
        <taxon>Loxocarpinae</taxon>
        <taxon>Dorcoceras</taxon>
    </lineage>
</organism>